<evidence type="ECO:0000313" key="3">
    <source>
        <dbReference type="EMBL" id="MEQ1405188.1"/>
    </source>
</evidence>
<proteinExistence type="predicted"/>
<dbReference type="InterPro" id="IPR050706">
    <property type="entry name" value="Cyclic-di-GMP_PDE-like"/>
</dbReference>
<evidence type="ECO:0000313" key="4">
    <source>
        <dbReference type="Proteomes" id="UP001496627"/>
    </source>
</evidence>
<feature type="domain" description="EAL" evidence="2">
    <location>
        <begin position="7"/>
        <end position="265"/>
    </location>
</feature>
<dbReference type="PANTHER" id="PTHR33121">
    <property type="entry name" value="CYCLIC DI-GMP PHOSPHODIESTERASE PDEF"/>
    <property type="match status" value="1"/>
</dbReference>
<gene>
    <name evidence="3" type="ORF">ABK249_09615</name>
</gene>
<accession>A0ABV0M007</accession>
<dbReference type="Gene3D" id="3.20.20.450">
    <property type="entry name" value="EAL domain"/>
    <property type="match status" value="1"/>
</dbReference>
<dbReference type="PROSITE" id="PS50883">
    <property type="entry name" value="EAL"/>
    <property type="match status" value="1"/>
</dbReference>
<dbReference type="SUPFAM" id="SSF141868">
    <property type="entry name" value="EAL domain-like"/>
    <property type="match status" value="1"/>
</dbReference>
<dbReference type="Pfam" id="PF00563">
    <property type="entry name" value="EAL"/>
    <property type="match status" value="1"/>
</dbReference>
<dbReference type="Proteomes" id="UP001496627">
    <property type="component" value="Unassembled WGS sequence"/>
</dbReference>
<feature type="region of interest" description="Disordered" evidence="1">
    <location>
        <begin position="267"/>
        <end position="313"/>
    </location>
</feature>
<dbReference type="EMBL" id="JBEAAL010000005">
    <property type="protein sequence ID" value="MEQ1405188.1"/>
    <property type="molecule type" value="Genomic_DNA"/>
</dbReference>
<reference evidence="3 4" key="1">
    <citation type="submission" date="2024-05" db="EMBL/GenBank/DDBJ databases">
        <title>Neorhizobium sp. Rsf11, a plant growth promoting and heavy metal resistant PAH-degrader.</title>
        <authorList>
            <person name="Golubev S.N."/>
            <person name="Muratova A.Y."/>
            <person name="Markelova M.I."/>
        </authorList>
    </citation>
    <scope>NUCLEOTIDE SEQUENCE [LARGE SCALE GENOMIC DNA]</scope>
    <source>
        <strain evidence="3 4">Rsf11</strain>
    </source>
</reference>
<dbReference type="CDD" id="cd01948">
    <property type="entry name" value="EAL"/>
    <property type="match status" value="1"/>
</dbReference>
<comment type="caution">
    <text evidence="3">The sequence shown here is derived from an EMBL/GenBank/DDBJ whole genome shotgun (WGS) entry which is preliminary data.</text>
</comment>
<evidence type="ECO:0000259" key="2">
    <source>
        <dbReference type="PROSITE" id="PS50883"/>
    </source>
</evidence>
<organism evidence="3 4">
    <name type="scientific">Neorhizobium phenanthreniclasticum</name>
    <dbReference type="NCBI Taxonomy" id="3157917"/>
    <lineage>
        <taxon>Bacteria</taxon>
        <taxon>Pseudomonadati</taxon>
        <taxon>Pseudomonadota</taxon>
        <taxon>Alphaproteobacteria</taxon>
        <taxon>Hyphomicrobiales</taxon>
        <taxon>Rhizobiaceae</taxon>
        <taxon>Rhizobium/Agrobacterium group</taxon>
        <taxon>Neorhizobium</taxon>
    </lineage>
</organism>
<dbReference type="SMART" id="SM00052">
    <property type="entry name" value="EAL"/>
    <property type="match status" value="1"/>
</dbReference>
<name>A0ABV0M007_9HYPH</name>
<dbReference type="InterPro" id="IPR001633">
    <property type="entry name" value="EAL_dom"/>
</dbReference>
<dbReference type="InterPro" id="IPR035919">
    <property type="entry name" value="EAL_sf"/>
</dbReference>
<dbReference type="PANTHER" id="PTHR33121:SF76">
    <property type="entry name" value="SIGNALING PROTEIN"/>
    <property type="match status" value="1"/>
</dbReference>
<keyword evidence="4" id="KW-1185">Reference proteome</keyword>
<evidence type="ECO:0000256" key="1">
    <source>
        <dbReference type="SAM" id="MobiDB-lite"/>
    </source>
</evidence>
<sequence>MTPRSIFANLVRSESGAFSTGYGPFTLQSALQPIFRSNGTGLEIEAFEGLVRVSRHDEPVSPGEFFRLVSSTDIADIDSILRTIHILNTGRLNRSRTGIFVKFHPGLFRAPQEMRQEVERIKLAGHEAGLGPARIVCEISEKFGVADDIVASFIEHMRAIGFRVAIDDYGAGDSDLARLKRVKPDYVKFDASWVRDFLDNSAGYALLRVIVRQMLDEGIEPIFEALEEVWQVDLCEELGVPLMQGYALARPELAPTTFNETFPESLADFAGAPAPRNEDAPSVDHPAPSPTPVSRPALARHARTFGRRQSATE</sequence>
<protein>
    <submittedName>
        <fullName evidence="3">EAL domain-containing protein</fullName>
    </submittedName>
</protein>
<dbReference type="RefSeq" id="WP_348862721.1">
    <property type="nucleotide sequence ID" value="NZ_JBEAAL010000005.1"/>
</dbReference>